<reference evidence="3 4" key="1">
    <citation type="submission" date="2018-09" db="EMBL/GenBank/DDBJ databases">
        <title>Genomic investigation of the strawberry pathogen Phytophthora fragariae indicates pathogenicity is determined by transcriptional variation in three key races.</title>
        <authorList>
            <person name="Adams T.M."/>
            <person name="Armitage A.D."/>
            <person name="Sobczyk M.K."/>
            <person name="Bates H.J."/>
            <person name="Dunwell J.M."/>
            <person name="Nellist C.F."/>
            <person name="Harrison R.J."/>
        </authorList>
    </citation>
    <scope>NUCLEOTIDE SEQUENCE [LARGE SCALE GENOMIC DNA]</scope>
    <source>
        <strain evidence="3 4">NOV-77</strain>
    </source>
</reference>
<feature type="transmembrane region" description="Helical" evidence="2">
    <location>
        <begin position="142"/>
        <end position="164"/>
    </location>
</feature>
<evidence type="ECO:0000313" key="4">
    <source>
        <dbReference type="Proteomes" id="UP000486351"/>
    </source>
</evidence>
<keyword evidence="2" id="KW-0472">Membrane</keyword>
<keyword evidence="2" id="KW-1133">Transmembrane helix</keyword>
<feature type="transmembrane region" description="Helical" evidence="2">
    <location>
        <begin position="69"/>
        <end position="88"/>
    </location>
</feature>
<protein>
    <submittedName>
        <fullName evidence="3">Uncharacterized protein</fullName>
    </submittedName>
</protein>
<name>A0A6G0SDL1_9STRA</name>
<gene>
    <name evidence="3" type="ORF">PF008_g3757</name>
</gene>
<feature type="transmembrane region" description="Helical" evidence="2">
    <location>
        <begin position="170"/>
        <end position="190"/>
    </location>
</feature>
<dbReference type="EMBL" id="QXFY01000119">
    <property type="protein sequence ID" value="KAE9356123.1"/>
    <property type="molecule type" value="Genomic_DNA"/>
</dbReference>
<evidence type="ECO:0000256" key="1">
    <source>
        <dbReference type="SAM" id="MobiDB-lite"/>
    </source>
</evidence>
<feature type="transmembrane region" description="Helical" evidence="2">
    <location>
        <begin position="108"/>
        <end position="130"/>
    </location>
</feature>
<dbReference type="Proteomes" id="UP000486351">
    <property type="component" value="Unassembled WGS sequence"/>
</dbReference>
<keyword evidence="2" id="KW-0812">Transmembrane</keyword>
<evidence type="ECO:0000313" key="3">
    <source>
        <dbReference type="EMBL" id="KAE9356123.1"/>
    </source>
</evidence>
<proteinExistence type="predicted"/>
<evidence type="ECO:0000256" key="2">
    <source>
        <dbReference type="SAM" id="Phobius"/>
    </source>
</evidence>
<feature type="transmembrane region" description="Helical" evidence="2">
    <location>
        <begin position="202"/>
        <end position="224"/>
    </location>
</feature>
<accession>A0A6G0SDL1</accession>
<dbReference type="AlphaFoldDB" id="A0A6G0SDL1"/>
<sequence>MVTSAIAPLPQRPQRGATAASSTRRLKKPKTVLGRLKHVWKSTQVSHKGQYSIERLLALGEYSQRTFRLRVLVVCLASPLPMIAFVLVVECVPLQDPNAGWQDNYGLWIRSAVICGVIAATMLVELKHLIEGVKVSVGQAVFVLLCVMVGDSALLMTAAAYLVFPIPFTSLVMVPPLLAIVAVALRVSFGSDGFKKMLEHPAQLYGFVLFIFAQALTLIVYPIYQVLFSASVNTHFELSVMMLLPIVKMMTKNIVASSIYYMEDMLPESVIFTVDFFNAVYVATCMRQASSGFTVAAIMFVDVFHTAFALQKLYKTGLEIKRRLNQDLGSNITTLKLLEVACSLCQHRDKFERQNLSQIQLRSCLPHELSSTGKSILARLEKYPLKPAIKAHRRRAFTKTSIAPMSKYESVPYLSQSPQSTGWTAAKRASAKIYAVSTMNSIPTKTSHKSTASRTQSVLSSYSVPSSRILQRTLETMFMTECLILTEYLESFTPALYCTFLLVMVRLPSAKYHTELDGITQDNVMHTLLSVFYYGLLELVSFLLLVYVIRRTIGMQALYHLAFVLETQTSLIQNKLIVWMLLTLTCRVVHYGELAGALMINRVFAFTHLCCHCCSQVSTLPSNFRGSKVVDPT</sequence>
<feature type="region of interest" description="Disordered" evidence="1">
    <location>
        <begin position="1"/>
        <end position="25"/>
    </location>
</feature>
<organism evidence="3 4">
    <name type="scientific">Phytophthora fragariae</name>
    <dbReference type="NCBI Taxonomy" id="53985"/>
    <lineage>
        <taxon>Eukaryota</taxon>
        <taxon>Sar</taxon>
        <taxon>Stramenopiles</taxon>
        <taxon>Oomycota</taxon>
        <taxon>Peronosporomycetes</taxon>
        <taxon>Peronosporales</taxon>
        <taxon>Peronosporaceae</taxon>
        <taxon>Phytophthora</taxon>
    </lineage>
</organism>
<comment type="caution">
    <text evidence="3">The sequence shown here is derived from an EMBL/GenBank/DDBJ whole genome shotgun (WGS) entry which is preliminary data.</text>
</comment>
<feature type="transmembrane region" description="Helical" evidence="2">
    <location>
        <begin position="527"/>
        <end position="549"/>
    </location>
</feature>
<feature type="transmembrane region" description="Helical" evidence="2">
    <location>
        <begin position="488"/>
        <end position="507"/>
    </location>
</feature>